<dbReference type="Proteomes" id="UP000250434">
    <property type="component" value="Chromosome"/>
</dbReference>
<feature type="compositionally biased region" description="Pro residues" evidence="1">
    <location>
        <begin position="1"/>
        <end position="29"/>
    </location>
</feature>
<keyword evidence="4" id="KW-1185">Reference proteome</keyword>
<dbReference type="AlphaFoldDB" id="A0A344L759"/>
<dbReference type="EMBL" id="CP015163">
    <property type="protein sequence ID" value="AXB43883.1"/>
    <property type="molecule type" value="Genomic_DNA"/>
</dbReference>
<feature type="compositionally biased region" description="Basic and acidic residues" evidence="1">
    <location>
        <begin position="277"/>
        <end position="304"/>
    </location>
</feature>
<evidence type="ECO:0000256" key="1">
    <source>
        <dbReference type="SAM" id="MobiDB-lite"/>
    </source>
</evidence>
<keyword evidence="2" id="KW-1133">Transmembrane helix</keyword>
<feature type="transmembrane region" description="Helical" evidence="2">
    <location>
        <begin position="188"/>
        <end position="208"/>
    </location>
</feature>
<organism evidence="3 4">
    <name type="scientific">Amycolatopsis albispora</name>
    <dbReference type="NCBI Taxonomy" id="1804986"/>
    <lineage>
        <taxon>Bacteria</taxon>
        <taxon>Bacillati</taxon>
        <taxon>Actinomycetota</taxon>
        <taxon>Actinomycetes</taxon>
        <taxon>Pseudonocardiales</taxon>
        <taxon>Pseudonocardiaceae</taxon>
        <taxon>Amycolatopsis</taxon>
    </lineage>
</organism>
<evidence type="ECO:0000256" key="2">
    <source>
        <dbReference type="SAM" id="Phobius"/>
    </source>
</evidence>
<name>A0A344L759_9PSEU</name>
<evidence type="ECO:0000313" key="4">
    <source>
        <dbReference type="Proteomes" id="UP000250434"/>
    </source>
</evidence>
<protein>
    <submittedName>
        <fullName evidence="3">Uncharacterized protein</fullName>
    </submittedName>
</protein>
<gene>
    <name evidence="3" type="ORF">A4R43_16255</name>
</gene>
<accession>A0A344L759</accession>
<evidence type="ECO:0000313" key="3">
    <source>
        <dbReference type="EMBL" id="AXB43883.1"/>
    </source>
</evidence>
<feature type="region of interest" description="Disordered" evidence="1">
    <location>
        <begin position="1"/>
        <end position="31"/>
    </location>
</feature>
<keyword evidence="2" id="KW-0812">Transmembrane</keyword>
<feature type="compositionally biased region" description="Pro residues" evidence="1">
    <location>
        <begin position="232"/>
        <end position="264"/>
    </location>
</feature>
<feature type="transmembrane region" description="Helical" evidence="2">
    <location>
        <begin position="35"/>
        <end position="56"/>
    </location>
</feature>
<sequence>MTVGATPPPPAMPPQFQPHHQPPPPPPRRPGVHGFSVAAGVLALVAAGLLIFGSFLPYTEYLIVHDGEQSFSQQTTGWEWIMDESGDNDVASASFAEPEGAHPPRFGIVLTVAAAILLIGAFVTVASAGRGANPGVRAGSRLMLSTATAGAVVAVWMVALTATSLESMAVTDEVGRGSFRTVYHLETGLWVLICGGGVALLALVVAWLPAAGSRAVAGPPPGPGVQMFVEPRTPPHGFAPPVPPMSPPPAPPPPPAVPPAPEPYISPFTQAAATESLDAKPAAEAEAGKTEEKTEEKKDEEPPK</sequence>
<feature type="transmembrane region" description="Helical" evidence="2">
    <location>
        <begin position="141"/>
        <end position="162"/>
    </location>
</feature>
<dbReference type="RefSeq" id="WP_113693121.1">
    <property type="nucleotide sequence ID" value="NZ_CP015163.1"/>
</dbReference>
<reference evidence="3 4" key="1">
    <citation type="submission" date="2016-04" db="EMBL/GenBank/DDBJ databases">
        <title>Complete genome sequence and analysis of deep-sea sediment isolate, Amycolatopsis sp. WP1.</title>
        <authorList>
            <person name="Wang H."/>
            <person name="Chen S."/>
            <person name="Wu Q."/>
        </authorList>
    </citation>
    <scope>NUCLEOTIDE SEQUENCE [LARGE SCALE GENOMIC DNA]</scope>
    <source>
        <strain evidence="3 4">WP1</strain>
    </source>
</reference>
<feature type="transmembrane region" description="Helical" evidence="2">
    <location>
        <begin position="106"/>
        <end position="129"/>
    </location>
</feature>
<dbReference type="KEGG" id="aab:A4R43_16255"/>
<proteinExistence type="predicted"/>
<feature type="region of interest" description="Disordered" evidence="1">
    <location>
        <begin position="224"/>
        <end position="304"/>
    </location>
</feature>
<keyword evidence="2" id="KW-0472">Membrane</keyword>